<evidence type="ECO:0000256" key="18">
    <source>
        <dbReference type="HAMAP-Rule" id="MF_01966"/>
    </source>
</evidence>
<reference evidence="22 23" key="1">
    <citation type="submission" date="2016-11" db="EMBL/GenBank/DDBJ databases">
        <authorList>
            <person name="Jaros S."/>
            <person name="Januszkiewicz K."/>
            <person name="Wedrychowicz H."/>
        </authorList>
    </citation>
    <scope>NUCLEOTIDE SEQUENCE [LARGE SCALE GENOMIC DNA]</scope>
    <source>
        <strain evidence="22 23">DSM 15930</strain>
    </source>
</reference>
<evidence type="ECO:0000256" key="14">
    <source>
        <dbReference type="ARBA" id="ARBA00025153"/>
    </source>
</evidence>
<dbReference type="CDD" id="cd01171">
    <property type="entry name" value="YXKO-related"/>
    <property type="match status" value="1"/>
</dbReference>
<keyword evidence="7 17" id="KW-0067">ATP-binding</keyword>
<evidence type="ECO:0000256" key="17">
    <source>
        <dbReference type="HAMAP-Rule" id="MF_01965"/>
    </source>
</evidence>
<evidence type="ECO:0000256" key="9">
    <source>
        <dbReference type="ARBA" id="ARBA00022958"/>
    </source>
</evidence>
<gene>
    <name evidence="17" type="primary">nnrD</name>
    <name evidence="18" type="synonym">nnrE</name>
    <name evidence="22" type="ORF">SAMN02746066_04132</name>
</gene>
<dbReference type="EMBL" id="FRCP01000024">
    <property type="protein sequence ID" value="SHM96953.1"/>
    <property type="molecule type" value="Genomic_DNA"/>
</dbReference>
<dbReference type="Pfam" id="PF01256">
    <property type="entry name" value="Carb_kinase"/>
    <property type="match status" value="1"/>
</dbReference>
<feature type="binding site" evidence="18">
    <location>
        <begin position="58"/>
        <end position="62"/>
    </location>
    <ligand>
        <name>(6S)-NADPHX</name>
        <dbReference type="ChEBI" id="CHEBI:64076"/>
    </ligand>
</feature>
<evidence type="ECO:0000256" key="16">
    <source>
        <dbReference type="ARBA" id="ARBA00049209"/>
    </source>
</evidence>
<dbReference type="Proteomes" id="UP000184038">
    <property type="component" value="Unassembled WGS sequence"/>
</dbReference>
<dbReference type="GO" id="GO:0110051">
    <property type="term" value="P:metabolite repair"/>
    <property type="evidence" value="ECO:0007669"/>
    <property type="project" value="TreeGrafter"/>
</dbReference>
<dbReference type="GO" id="GO:0052855">
    <property type="term" value="F:ADP-dependent NAD(P)H-hydrate dehydratase activity"/>
    <property type="evidence" value="ECO:0007669"/>
    <property type="project" value="UniProtKB-UniRule"/>
</dbReference>
<dbReference type="InterPro" id="IPR000631">
    <property type="entry name" value="CARKD"/>
</dbReference>
<feature type="binding site" evidence="17">
    <location>
        <position position="385"/>
    </location>
    <ligand>
        <name>(6S)-NADPHX</name>
        <dbReference type="ChEBI" id="CHEBI:64076"/>
    </ligand>
</feature>
<dbReference type="NCBIfam" id="TIGR00197">
    <property type="entry name" value="yjeF_nterm"/>
    <property type="match status" value="1"/>
</dbReference>
<dbReference type="InterPro" id="IPR029056">
    <property type="entry name" value="Ribokinase-like"/>
</dbReference>
<evidence type="ECO:0000256" key="12">
    <source>
        <dbReference type="ARBA" id="ARBA00023239"/>
    </source>
</evidence>
<evidence type="ECO:0000256" key="15">
    <source>
        <dbReference type="ARBA" id="ARBA00048238"/>
    </source>
</evidence>
<keyword evidence="13" id="KW-0511">Multifunctional enzyme</keyword>
<accession>A0A1M7N0S3</accession>
<comment type="caution">
    <text evidence="18">Lacks conserved residue(s) required for the propagation of feature annotation.</text>
</comment>
<evidence type="ECO:0000256" key="4">
    <source>
        <dbReference type="ARBA" id="ARBA00009524"/>
    </source>
</evidence>
<dbReference type="InterPro" id="IPR017953">
    <property type="entry name" value="Carbohydrate_kinase_pred_CS"/>
</dbReference>
<dbReference type="GO" id="GO:0005524">
    <property type="term" value="F:ATP binding"/>
    <property type="evidence" value="ECO:0007669"/>
    <property type="project" value="UniProtKB-UniRule"/>
</dbReference>
<comment type="similarity">
    <text evidence="17">Belongs to the NnrD/CARKD family.</text>
</comment>
<comment type="cofactor">
    <cofactor evidence="17">
        <name>Mg(2+)</name>
        <dbReference type="ChEBI" id="CHEBI:18420"/>
    </cofactor>
</comment>
<dbReference type="SUPFAM" id="SSF53613">
    <property type="entry name" value="Ribokinase-like"/>
    <property type="match status" value="1"/>
</dbReference>
<evidence type="ECO:0000313" key="23">
    <source>
        <dbReference type="Proteomes" id="UP000184038"/>
    </source>
</evidence>
<evidence type="ECO:0000256" key="8">
    <source>
        <dbReference type="ARBA" id="ARBA00022857"/>
    </source>
</evidence>
<keyword evidence="5 18" id="KW-0479">Metal-binding</keyword>
<comment type="similarity">
    <text evidence="18">Belongs to the NnrE/AIBP family.</text>
</comment>
<dbReference type="OrthoDB" id="9806925at2"/>
<feature type="binding site" evidence="18">
    <location>
        <position position="120"/>
    </location>
    <ligand>
        <name>K(+)</name>
        <dbReference type="ChEBI" id="CHEBI:29103"/>
    </ligand>
</feature>
<dbReference type="PROSITE" id="PS01050">
    <property type="entry name" value="YJEF_C_2"/>
    <property type="match status" value="1"/>
</dbReference>
<dbReference type="HAMAP" id="MF_01966">
    <property type="entry name" value="NADHX_epimerase"/>
    <property type="match status" value="1"/>
</dbReference>
<protein>
    <recommendedName>
        <fullName evidence="19">Bifunctional NAD(P)H-hydrate repair enzyme</fullName>
    </recommendedName>
    <alternativeName>
        <fullName evidence="19">Nicotinamide nucleotide repair protein</fullName>
    </alternativeName>
    <domain>
        <recommendedName>
            <fullName evidence="19">ADP-dependent (S)-NAD(P)H-hydrate dehydratase</fullName>
            <ecNumber evidence="19">4.2.1.136</ecNumber>
        </recommendedName>
        <alternativeName>
            <fullName evidence="19">ADP-dependent NAD(P)HX dehydratase</fullName>
        </alternativeName>
    </domain>
    <domain>
        <recommendedName>
            <fullName evidence="19">NAD(P)H-hydrate epimerase</fullName>
            <ecNumber evidence="19">5.1.99.6</ecNumber>
        </recommendedName>
    </domain>
</protein>
<evidence type="ECO:0000256" key="11">
    <source>
        <dbReference type="ARBA" id="ARBA00023235"/>
    </source>
</evidence>
<dbReference type="PROSITE" id="PS51385">
    <property type="entry name" value="YJEF_N"/>
    <property type="match status" value="1"/>
</dbReference>
<dbReference type="Gene3D" id="3.40.1190.20">
    <property type="match status" value="1"/>
</dbReference>
<evidence type="ECO:0000256" key="1">
    <source>
        <dbReference type="ARBA" id="ARBA00000013"/>
    </source>
</evidence>
<feature type="domain" description="YjeF N-terminal" evidence="21">
    <location>
        <begin position="10"/>
        <end position="210"/>
    </location>
</feature>
<comment type="cofactor">
    <cofactor evidence="18 19">
        <name>K(+)</name>
        <dbReference type="ChEBI" id="CHEBI:29103"/>
    </cofactor>
    <text evidence="18 19">Binds 1 potassium ion per subunit.</text>
</comment>
<proteinExistence type="inferred from homology"/>
<name>A0A1M7N0S3_9FIRM</name>
<evidence type="ECO:0000256" key="3">
    <source>
        <dbReference type="ARBA" id="ARBA00006001"/>
    </source>
</evidence>
<dbReference type="Pfam" id="PF03853">
    <property type="entry name" value="YjeF_N"/>
    <property type="match status" value="1"/>
</dbReference>
<dbReference type="Gene3D" id="3.40.50.10260">
    <property type="entry name" value="YjeF N-terminal domain"/>
    <property type="match status" value="1"/>
</dbReference>
<dbReference type="STRING" id="1120996.SAMN02746066_04132"/>
<dbReference type="RefSeq" id="WP_073290931.1">
    <property type="nucleotide sequence ID" value="NZ_FRCP01000024.1"/>
</dbReference>
<organism evidence="22 23">
    <name type="scientific">Anaerosporobacter mobilis DSM 15930</name>
    <dbReference type="NCBI Taxonomy" id="1120996"/>
    <lineage>
        <taxon>Bacteria</taxon>
        <taxon>Bacillati</taxon>
        <taxon>Bacillota</taxon>
        <taxon>Clostridia</taxon>
        <taxon>Lachnospirales</taxon>
        <taxon>Lachnospiraceae</taxon>
        <taxon>Anaerosporobacter</taxon>
    </lineage>
</organism>
<feature type="binding site" evidence="18">
    <location>
        <position position="156"/>
    </location>
    <ligand>
        <name>K(+)</name>
        <dbReference type="ChEBI" id="CHEBI:29103"/>
    </ligand>
</feature>
<dbReference type="PANTHER" id="PTHR12592:SF0">
    <property type="entry name" value="ATP-DEPENDENT (S)-NAD(P)H-HYDRATE DEHYDRATASE"/>
    <property type="match status" value="1"/>
</dbReference>
<feature type="binding site" evidence="17">
    <location>
        <begin position="422"/>
        <end position="426"/>
    </location>
    <ligand>
        <name>AMP</name>
        <dbReference type="ChEBI" id="CHEBI:456215"/>
    </ligand>
</feature>
<dbReference type="PIRSF" id="PIRSF017184">
    <property type="entry name" value="Nnr"/>
    <property type="match status" value="1"/>
</dbReference>
<evidence type="ECO:0000313" key="22">
    <source>
        <dbReference type="EMBL" id="SHM96953.1"/>
    </source>
</evidence>
<feature type="binding site" evidence="17">
    <location>
        <position position="451"/>
    </location>
    <ligand>
        <name>(6S)-NADPHX</name>
        <dbReference type="ChEBI" id="CHEBI:64076"/>
    </ligand>
</feature>
<dbReference type="NCBIfam" id="TIGR00196">
    <property type="entry name" value="yjeF_cterm"/>
    <property type="match status" value="1"/>
</dbReference>
<keyword evidence="8 17" id="KW-0521">NADP</keyword>
<feature type="binding site" evidence="17">
    <location>
        <position position="254"/>
    </location>
    <ligand>
        <name>(6S)-NADPHX</name>
        <dbReference type="ChEBI" id="CHEBI:64076"/>
    </ligand>
</feature>
<comment type="similarity">
    <text evidence="3 19">In the N-terminal section; belongs to the NnrE/AIBP family.</text>
</comment>
<keyword evidence="23" id="KW-1185">Reference proteome</keyword>
<feature type="binding site" evidence="18">
    <location>
        <position position="153"/>
    </location>
    <ligand>
        <name>(6S)-NADPHX</name>
        <dbReference type="ChEBI" id="CHEBI:64076"/>
    </ligand>
</feature>
<comment type="function">
    <text evidence="17">Catalyzes the dehydration of the S-form of NAD(P)HX at the expense of ADP, which is converted to AMP. Together with NAD(P)HX epimerase, which catalyzes the epimerization of the S- and R-forms, the enzyme allows the repair of both epimers of NAD(P)HX, a damaged form of NAD(P)H that is a result of enzymatic or heat-dependent hydration.</text>
</comment>
<feature type="binding site" evidence="17">
    <location>
        <position position="450"/>
    </location>
    <ligand>
        <name>AMP</name>
        <dbReference type="ChEBI" id="CHEBI:456215"/>
    </ligand>
</feature>
<dbReference type="InterPro" id="IPR004443">
    <property type="entry name" value="YjeF_N_dom"/>
</dbReference>
<keyword evidence="9 18" id="KW-0630">Potassium</keyword>
<comment type="catalytic activity">
    <reaction evidence="1 18 19">
        <text>(6R)-NADHX = (6S)-NADHX</text>
        <dbReference type="Rhea" id="RHEA:32215"/>
        <dbReference type="ChEBI" id="CHEBI:64074"/>
        <dbReference type="ChEBI" id="CHEBI:64075"/>
        <dbReference type="EC" id="5.1.99.6"/>
    </reaction>
</comment>
<keyword evidence="10 17" id="KW-0520">NAD</keyword>
<dbReference type="HAMAP" id="MF_01965">
    <property type="entry name" value="NADHX_dehydratase"/>
    <property type="match status" value="1"/>
</dbReference>
<evidence type="ECO:0000256" key="10">
    <source>
        <dbReference type="ARBA" id="ARBA00023027"/>
    </source>
</evidence>
<evidence type="ECO:0000256" key="13">
    <source>
        <dbReference type="ARBA" id="ARBA00023268"/>
    </source>
</evidence>
<evidence type="ECO:0000256" key="5">
    <source>
        <dbReference type="ARBA" id="ARBA00022723"/>
    </source>
</evidence>
<dbReference type="GO" id="GO:0052856">
    <property type="term" value="F:NAD(P)HX epimerase activity"/>
    <property type="evidence" value="ECO:0007669"/>
    <property type="project" value="UniProtKB-UniRule"/>
</dbReference>
<evidence type="ECO:0000259" key="20">
    <source>
        <dbReference type="PROSITE" id="PS51383"/>
    </source>
</evidence>
<evidence type="ECO:0000256" key="19">
    <source>
        <dbReference type="PIRNR" id="PIRNR017184"/>
    </source>
</evidence>
<comment type="function">
    <text evidence="18">Catalyzes the epimerization of the S- and R-forms of NAD(P)HX, a damaged form of NAD(P)H that is a result of enzymatic or heat-dependent hydration. This is a prerequisite for the S-specific NAD(P)H-hydrate dehydratase to allow the repair of both epimers of NAD(P)HX.</text>
</comment>
<comment type="similarity">
    <text evidence="4 19">In the C-terminal section; belongs to the NnrD/CARKD family.</text>
</comment>
<evidence type="ECO:0000256" key="2">
    <source>
        <dbReference type="ARBA" id="ARBA00000909"/>
    </source>
</evidence>
<dbReference type="GO" id="GO:0046496">
    <property type="term" value="P:nicotinamide nucleotide metabolic process"/>
    <property type="evidence" value="ECO:0007669"/>
    <property type="project" value="UniProtKB-UniRule"/>
</dbReference>
<dbReference type="InterPro" id="IPR036652">
    <property type="entry name" value="YjeF_N_dom_sf"/>
</dbReference>
<comment type="function">
    <text evidence="14 19">Bifunctional enzyme that catalyzes the epimerization of the S- and R-forms of NAD(P)HX and the dehydration of the S-form of NAD(P)HX at the expense of ADP, which is converted to AMP. This allows the repair of both epimers of NAD(P)HX, a damaged form of NAD(P)H that is a result of enzymatic or heat-dependent hydration.</text>
</comment>
<dbReference type="EC" id="5.1.99.6" evidence="19"/>
<feature type="binding site" evidence="17">
    <location>
        <position position="323"/>
    </location>
    <ligand>
        <name>(6S)-NADPHX</name>
        <dbReference type="ChEBI" id="CHEBI:64076"/>
    </ligand>
</feature>
<comment type="catalytic activity">
    <reaction evidence="2 18 19">
        <text>(6R)-NADPHX = (6S)-NADPHX</text>
        <dbReference type="Rhea" id="RHEA:32227"/>
        <dbReference type="ChEBI" id="CHEBI:64076"/>
        <dbReference type="ChEBI" id="CHEBI:64077"/>
        <dbReference type="EC" id="5.1.99.6"/>
    </reaction>
</comment>
<feature type="domain" description="YjeF C-terminal" evidence="20">
    <location>
        <begin position="219"/>
        <end position="509"/>
    </location>
</feature>
<sequence length="509" mass="55070">MKYLVDAAKMKAIDEYTSNMLGIPSLVLMEKAAMAIVELIRSKITRNDRILAVCGTGNNGGDGIATVRMLKGLGYNADVLIIGDEKRATDQTKQQLFIARNLDVKVYNNVKVSEYTVIIDAIFGIGLSKPVVGVFEQIIESINTCDNKVFSVDIPSGIHADNGKVMNIAVKADYTITFGVNKIGLVLYPGCEYAGEILVADIGFPKKAIEYVKPSVFYYEKEDLTRLPLRKNYSNKGTFGKVLIIAGSRNMSGACYLSAKAACRTGAGLVKVLTVEDNRSIIQSLLPEAILSTYDPSNLKNKLEVDRIIQELKWATSIVIGPGIGISAASDHLLDIVLNHTNVPIVIDADAITMLAGKSQYISKDNEKECYCDIDLPENVVVTPHLKEMSRLLDCEVFNVKENLLPVTVNAVKGKRYVLALKDARTIVSDGVHSYINLSGNNGMATAGAGDVLTGIIAAMLAQGMDRFDATALSVYVHGLAGDKAIESKSVYSLIASDIIEALPLVLHE</sequence>
<comment type="subunit">
    <text evidence="17">Homotetramer.</text>
</comment>
<feature type="binding site" evidence="18">
    <location>
        <position position="59"/>
    </location>
    <ligand>
        <name>K(+)</name>
        <dbReference type="ChEBI" id="CHEBI:29103"/>
    </ligand>
</feature>
<evidence type="ECO:0000256" key="7">
    <source>
        <dbReference type="ARBA" id="ARBA00022840"/>
    </source>
</evidence>
<comment type="catalytic activity">
    <reaction evidence="16 17 19">
        <text>(6S)-NADPHX + ADP = AMP + phosphate + NADPH + H(+)</text>
        <dbReference type="Rhea" id="RHEA:32235"/>
        <dbReference type="ChEBI" id="CHEBI:15378"/>
        <dbReference type="ChEBI" id="CHEBI:43474"/>
        <dbReference type="ChEBI" id="CHEBI:57783"/>
        <dbReference type="ChEBI" id="CHEBI:64076"/>
        <dbReference type="ChEBI" id="CHEBI:456215"/>
        <dbReference type="ChEBI" id="CHEBI:456216"/>
        <dbReference type="EC" id="4.2.1.136"/>
    </reaction>
</comment>
<dbReference type="PANTHER" id="PTHR12592">
    <property type="entry name" value="ATP-DEPENDENT (S)-NAD(P)H-HYDRATE DEHYDRATASE FAMILY MEMBER"/>
    <property type="match status" value="1"/>
</dbReference>
<keyword evidence="11 18" id="KW-0413">Isomerase</keyword>
<feature type="binding site" evidence="18">
    <location>
        <begin position="124"/>
        <end position="130"/>
    </location>
    <ligand>
        <name>(6S)-NADPHX</name>
        <dbReference type="ChEBI" id="CHEBI:64076"/>
    </ligand>
</feature>
<dbReference type="SUPFAM" id="SSF64153">
    <property type="entry name" value="YjeF N-terminal domain-like"/>
    <property type="match status" value="1"/>
</dbReference>
<evidence type="ECO:0000259" key="21">
    <source>
        <dbReference type="PROSITE" id="PS51385"/>
    </source>
</evidence>
<evidence type="ECO:0000256" key="6">
    <source>
        <dbReference type="ARBA" id="ARBA00022741"/>
    </source>
</evidence>
<dbReference type="InterPro" id="IPR030677">
    <property type="entry name" value="Nnr"/>
</dbReference>
<dbReference type="PROSITE" id="PS51383">
    <property type="entry name" value="YJEF_C_3"/>
    <property type="match status" value="1"/>
</dbReference>
<dbReference type="GO" id="GO:0046872">
    <property type="term" value="F:metal ion binding"/>
    <property type="evidence" value="ECO:0007669"/>
    <property type="project" value="UniProtKB-UniRule"/>
</dbReference>
<dbReference type="EC" id="4.2.1.136" evidence="19"/>
<dbReference type="AlphaFoldDB" id="A0A1M7N0S3"/>
<keyword evidence="6 17" id="KW-0547">Nucleotide-binding</keyword>
<keyword evidence="12 17" id="KW-0456">Lyase</keyword>
<comment type="catalytic activity">
    <reaction evidence="15 17 19">
        <text>(6S)-NADHX + ADP = AMP + phosphate + NADH + H(+)</text>
        <dbReference type="Rhea" id="RHEA:32223"/>
        <dbReference type="ChEBI" id="CHEBI:15378"/>
        <dbReference type="ChEBI" id="CHEBI:43474"/>
        <dbReference type="ChEBI" id="CHEBI:57945"/>
        <dbReference type="ChEBI" id="CHEBI:64074"/>
        <dbReference type="ChEBI" id="CHEBI:456215"/>
        <dbReference type="ChEBI" id="CHEBI:456216"/>
        <dbReference type="EC" id="4.2.1.136"/>
    </reaction>
</comment>